<evidence type="ECO:0000256" key="7">
    <source>
        <dbReference type="SAM" id="Phobius"/>
    </source>
</evidence>
<reference evidence="9" key="2">
    <citation type="submission" date="2023-06" db="EMBL/GenBank/DDBJ databases">
        <authorList>
            <consortium name="Lawrence Berkeley National Laboratory"/>
            <person name="Haridas S."/>
            <person name="Hensen N."/>
            <person name="Bonometti L."/>
            <person name="Westerberg I."/>
            <person name="Brannstrom I.O."/>
            <person name="Guillou S."/>
            <person name="Cros-Aarteil S."/>
            <person name="Calhoun S."/>
            <person name="Kuo A."/>
            <person name="Mondo S."/>
            <person name="Pangilinan J."/>
            <person name="Riley R."/>
            <person name="Labutti K."/>
            <person name="Andreopoulos B."/>
            <person name="Lipzen A."/>
            <person name="Chen C."/>
            <person name="Yanf M."/>
            <person name="Daum C."/>
            <person name="Ng V."/>
            <person name="Clum A."/>
            <person name="Steindorff A."/>
            <person name="Ohm R."/>
            <person name="Martin F."/>
            <person name="Silar P."/>
            <person name="Natvig D."/>
            <person name="Lalanne C."/>
            <person name="Gautier V."/>
            <person name="Ament-Velasquez S.L."/>
            <person name="Kruys A."/>
            <person name="Hutchinson M.I."/>
            <person name="Powell A.J."/>
            <person name="Barry K."/>
            <person name="Miller A.N."/>
            <person name="Grigoriev I.V."/>
            <person name="Debuchy R."/>
            <person name="Gladieux P."/>
            <person name="Thoren M.H."/>
            <person name="Johannesson H."/>
        </authorList>
    </citation>
    <scope>NUCLEOTIDE SEQUENCE</scope>
    <source>
        <strain evidence="9">CBS 118394</strain>
    </source>
</reference>
<dbReference type="PANTHER" id="PTHR33048">
    <property type="entry name" value="PTH11-LIKE INTEGRAL MEMBRANE PROTEIN (AFU_ORTHOLOGUE AFUA_5G11245)"/>
    <property type="match status" value="1"/>
</dbReference>
<gene>
    <name evidence="9" type="ORF">B0H66DRAFT_317070</name>
</gene>
<feature type="transmembrane region" description="Helical" evidence="7">
    <location>
        <begin position="86"/>
        <end position="106"/>
    </location>
</feature>
<accession>A0AAE0HZ88</accession>
<feature type="transmembrane region" description="Helical" evidence="7">
    <location>
        <begin position="167"/>
        <end position="187"/>
    </location>
</feature>
<feature type="transmembrane region" description="Helical" evidence="7">
    <location>
        <begin position="12"/>
        <end position="35"/>
    </location>
</feature>
<feature type="domain" description="Rhodopsin" evidence="8">
    <location>
        <begin position="31"/>
        <end position="263"/>
    </location>
</feature>
<comment type="similarity">
    <text evidence="5">Belongs to the SAT4 family.</text>
</comment>
<evidence type="ECO:0000256" key="5">
    <source>
        <dbReference type="ARBA" id="ARBA00038359"/>
    </source>
</evidence>
<dbReference type="InterPro" id="IPR052337">
    <property type="entry name" value="SAT4-like"/>
</dbReference>
<keyword evidence="2 7" id="KW-0812">Transmembrane</keyword>
<dbReference type="InterPro" id="IPR049326">
    <property type="entry name" value="Rhodopsin_dom_fungi"/>
</dbReference>
<dbReference type="Proteomes" id="UP001283341">
    <property type="component" value="Unassembled WGS sequence"/>
</dbReference>
<feature type="transmembrane region" description="Helical" evidence="7">
    <location>
        <begin position="47"/>
        <end position="66"/>
    </location>
</feature>
<dbReference type="PANTHER" id="PTHR33048:SF155">
    <property type="entry name" value="INTEGRAL MEMBRANE PROTEIN"/>
    <property type="match status" value="1"/>
</dbReference>
<dbReference type="GO" id="GO:0016020">
    <property type="term" value="C:membrane"/>
    <property type="evidence" value="ECO:0007669"/>
    <property type="project" value="UniProtKB-SubCell"/>
</dbReference>
<feature type="compositionally biased region" description="Basic and acidic residues" evidence="6">
    <location>
        <begin position="388"/>
        <end position="404"/>
    </location>
</feature>
<evidence type="ECO:0000256" key="6">
    <source>
        <dbReference type="SAM" id="MobiDB-lite"/>
    </source>
</evidence>
<feature type="region of interest" description="Disordered" evidence="6">
    <location>
        <begin position="271"/>
        <end position="324"/>
    </location>
</feature>
<evidence type="ECO:0000313" key="10">
    <source>
        <dbReference type="Proteomes" id="UP001283341"/>
    </source>
</evidence>
<feature type="region of interest" description="Disordered" evidence="6">
    <location>
        <begin position="388"/>
        <end position="431"/>
    </location>
</feature>
<feature type="transmembrane region" description="Helical" evidence="7">
    <location>
        <begin position="199"/>
        <end position="216"/>
    </location>
</feature>
<name>A0AAE0HZ88_9PEZI</name>
<evidence type="ECO:0000256" key="4">
    <source>
        <dbReference type="ARBA" id="ARBA00023136"/>
    </source>
</evidence>
<keyword evidence="10" id="KW-1185">Reference proteome</keyword>
<organism evidence="9 10">
    <name type="scientific">Apodospora peruviana</name>
    <dbReference type="NCBI Taxonomy" id="516989"/>
    <lineage>
        <taxon>Eukaryota</taxon>
        <taxon>Fungi</taxon>
        <taxon>Dikarya</taxon>
        <taxon>Ascomycota</taxon>
        <taxon>Pezizomycotina</taxon>
        <taxon>Sordariomycetes</taxon>
        <taxon>Sordariomycetidae</taxon>
        <taxon>Sordariales</taxon>
        <taxon>Lasiosphaeriaceae</taxon>
        <taxon>Apodospora</taxon>
    </lineage>
</organism>
<feature type="compositionally biased region" description="Low complexity" evidence="6">
    <location>
        <begin position="273"/>
        <end position="282"/>
    </location>
</feature>
<protein>
    <recommendedName>
        <fullName evidence="8">Rhodopsin domain-containing protein</fullName>
    </recommendedName>
</protein>
<proteinExistence type="inferred from homology"/>
<reference evidence="9" key="1">
    <citation type="journal article" date="2023" name="Mol. Phylogenet. Evol.">
        <title>Genome-scale phylogeny and comparative genomics of the fungal order Sordariales.</title>
        <authorList>
            <person name="Hensen N."/>
            <person name="Bonometti L."/>
            <person name="Westerberg I."/>
            <person name="Brannstrom I.O."/>
            <person name="Guillou S."/>
            <person name="Cros-Aarteil S."/>
            <person name="Calhoun S."/>
            <person name="Haridas S."/>
            <person name="Kuo A."/>
            <person name="Mondo S."/>
            <person name="Pangilinan J."/>
            <person name="Riley R."/>
            <person name="LaButti K."/>
            <person name="Andreopoulos B."/>
            <person name="Lipzen A."/>
            <person name="Chen C."/>
            <person name="Yan M."/>
            <person name="Daum C."/>
            <person name="Ng V."/>
            <person name="Clum A."/>
            <person name="Steindorff A."/>
            <person name="Ohm R.A."/>
            <person name="Martin F."/>
            <person name="Silar P."/>
            <person name="Natvig D.O."/>
            <person name="Lalanne C."/>
            <person name="Gautier V."/>
            <person name="Ament-Velasquez S.L."/>
            <person name="Kruys A."/>
            <person name="Hutchinson M.I."/>
            <person name="Powell A.J."/>
            <person name="Barry K."/>
            <person name="Miller A.N."/>
            <person name="Grigoriev I.V."/>
            <person name="Debuchy R."/>
            <person name="Gladieux P."/>
            <person name="Hiltunen Thoren M."/>
            <person name="Johannesson H."/>
        </authorList>
    </citation>
    <scope>NUCLEOTIDE SEQUENCE</scope>
    <source>
        <strain evidence="9">CBS 118394</strain>
    </source>
</reference>
<evidence type="ECO:0000313" key="9">
    <source>
        <dbReference type="EMBL" id="KAK3314646.1"/>
    </source>
</evidence>
<dbReference type="EMBL" id="JAUEDM010000006">
    <property type="protein sequence ID" value="KAK3314646.1"/>
    <property type="molecule type" value="Genomic_DNA"/>
</dbReference>
<dbReference type="AlphaFoldDB" id="A0AAE0HZ88"/>
<keyword evidence="4 7" id="KW-0472">Membrane</keyword>
<comment type="caution">
    <text evidence="9">The sequence shown here is derived from an EMBL/GenBank/DDBJ whole genome shotgun (WGS) entry which is preliminary data.</text>
</comment>
<feature type="compositionally biased region" description="Basic and acidic residues" evidence="6">
    <location>
        <begin position="312"/>
        <end position="322"/>
    </location>
</feature>
<sequence length="431" mass="46968">MAATTPDLSGGPVLLSVSLGTACFALATTFVRFCVRAGINKHIGVDDYASAVATVVALVGTIFGIIEATASDPARAMEFEILGQPWYLMSDTMSKISICLLFILLLRGTRGARQWRILLSVLIFFMAAVNFSFALTVNLQCRPLEKLWNPAVVGACWDPSVQLNFGYFQGAFSVFSWFFLALFPILIGRDLRRDGGPSWPFYTSSVLGFACGIFSITRTAEAAMVGGIRVYTFNAFCASLMSNLEQNVGLIAANVLTLGPLFSSQVKSYLNGTTSSTSASSSRSRRKAKDTTSRAGSTRPITRASSRASSTRHSESEIDLKRTTHLIIQGPRQPDGQGSFLRAEEEEYDLGDGHGRARGNSLDYDSLDLEAWPRGIIKTVSVEVVEEHNPDHHPTHQSEMDRLRSTSQRNSGASAVEQDWEAMLRAGPPAR</sequence>
<evidence type="ECO:0000259" key="8">
    <source>
        <dbReference type="Pfam" id="PF20684"/>
    </source>
</evidence>
<evidence type="ECO:0000256" key="1">
    <source>
        <dbReference type="ARBA" id="ARBA00004141"/>
    </source>
</evidence>
<feature type="transmembrane region" description="Helical" evidence="7">
    <location>
        <begin position="118"/>
        <end position="139"/>
    </location>
</feature>
<evidence type="ECO:0000256" key="3">
    <source>
        <dbReference type="ARBA" id="ARBA00022989"/>
    </source>
</evidence>
<comment type="subcellular location">
    <subcellularLocation>
        <location evidence="1">Membrane</location>
        <topology evidence="1">Multi-pass membrane protein</topology>
    </subcellularLocation>
</comment>
<keyword evidence="3 7" id="KW-1133">Transmembrane helix</keyword>
<feature type="compositionally biased region" description="Low complexity" evidence="6">
    <location>
        <begin position="293"/>
        <end position="311"/>
    </location>
</feature>
<evidence type="ECO:0000256" key="2">
    <source>
        <dbReference type="ARBA" id="ARBA00022692"/>
    </source>
</evidence>
<dbReference type="Pfam" id="PF20684">
    <property type="entry name" value="Fung_rhodopsin"/>
    <property type="match status" value="1"/>
</dbReference>